<dbReference type="Gene3D" id="3.40.50.620">
    <property type="entry name" value="HUPs"/>
    <property type="match status" value="1"/>
</dbReference>
<evidence type="ECO:0000256" key="8">
    <source>
        <dbReference type="ARBA" id="ARBA00023027"/>
    </source>
</evidence>
<keyword evidence="13" id="KW-1185">Reference proteome</keyword>
<evidence type="ECO:0000256" key="7">
    <source>
        <dbReference type="ARBA" id="ARBA00022840"/>
    </source>
</evidence>
<dbReference type="GO" id="GO:0004515">
    <property type="term" value="F:nicotinate-nucleotide adenylyltransferase activity"/>
    <property type="evidence" value="ECO:0007669"/>
    <property type="project" value="UniProtKB-UniRule"/>
</dbReference>
<feature type="domain" description="Cytidyltransferase-like" evidence="11">
    <location>
        <begin position="1"/>
        <end position="161"/>
    </location>
</feature>
<dbReference type="EMBL" id="CP031165">
    <property type="protein sequence ID" value="AXV06283.1"/>
    <property type="molecule type" value="Genomic_DNA"/>
</dbReference>
<dbReference type="EC" id="2.7.7.18" evidence="10"/>
<comment type="pathway">
    <text evidence="2 10">Cofactor biosynthesis; NAD(+) biosynthesis; deamido-NAD(+) from nicotinate D-ribonucleotide: step 1/1.</text>
</comment>
<dbReference type="InterPro" id="IPR014729">
    <property type="entry name" value="Rossmann-like_a/b/a_fold"/>
</dbReference>
<comment type="catalytic activity">
    <reaction evidence="9 10">
        <text>nicotinate beta-D-ribonucleotide + ATP + H(+) = deamido-NAD(+) + diphosphate</text>
        <dbReference type="Rhea" id="RHEA:22860"/>
        <dbReference type="ChEBI" id="CHEBI:15378"/>
        <dbReference type="ChEBI" id="CHEBI:30616"/>
        <dbReference type="ChEBI" id="CHEBI:33019"/>
        <dbReference type="ChEBI" id="CHEBI:57502"/>
        <dbReference type="ChEBI" id="CHEBI:58437"/>
        <dbReference type="EC" id="2.7.7.18"/>
    </reaction>
</comment>
<evidence type="ECO:0000256" key="1">
    <source>
        <dbReference type="ARBA" id="ARBA00002324"/>
    </source>
</evidence>
<dbReference type="GO" id="GO:0009435">
    <property type="term" value="P:NAD+ biosynthetic process"/>
    <property type="evidence" value="ECO:0007669"/>
    <property type="project" value="UniProtKB-UniRule"/>
</dbReference>
<evidence type="ECO:0000313" key="12">
    <source>
        <dbReference type="EMBL" id="AXV06283.1"/>
    </source>
</evidence>
<gene>
    <name evidence="10" type="primary">nadD</name>
    <name evidence="12" type="ORF">DVS28_a1590</name>
</gene>
<dbReference type="CDD" id="cd02165">
    <property type="entry name" value="NMNAT"/>
    <property type="match status" value="1"/>
</dbReference>
<dbReference type="NCBIfam" id="NF000840">
    <property type="entry name" value="PRK00071.1-3"/>
    <property type="match status" value="1"/>
</dbReference>
<dbReference type="InterPro" id="IPR005248">
    <property type="entry name" value="NadD/NMNAT"/>
</dbReference>
<dbReference type="Pfam" id="PF01467">
    <property type="entry name" value="CTP_transf_like"/>
    <property type="match status" value="1"/>
</dbReference>
<name>A0A346XVN6_9ACTN</name>
<accession>A0A346XVN6</accession>
<proteinExistence type="inferred from homology"/>
<keyword evidence="8 10" id="KW-0520">NAD</keyword>
<dbReference type="GO" id="GO:0005524">
    <property type="term" value="F:ATP binding"/>
    <property type="evidence" value="ECO:0007669"/>
    <property type="project" value="UniProtKB-KW"/>
</dbReference>
<evidence type="ECO:0000256" key="6">
    <source>
        <dbReference type="ARBA" id="ARBA00022741"/>
    </source>
</evidence>
<dbReference type="InterPro" id="IPR004821">
    <property type="entry name" value="Cyt_trans-like"/>
</dbReference>
<keyword evidence="4 10" id="KW-0808">Transferase</keyword>
<dbReference type="UniPathway" id="UPA00253">
    <property type="reaction ID" value="UER00332"/>
</dbReference>
<dbReference type="PANTHER" id="PTHR39321">
    <property type="entry name" value="NICOTINATE-NUCLEOTIDE ADENYLYLTRANSFERASE-RELATED"/>
    <property type="match status" value="1"/>
</dbReference>
<comment type="similarity">
    <text evidence="10">Belongs to the NadD family.</text>
</comment>
<dbReference type="KEGG" id="euz:DVS28_a1590"/>
<dbReference type="Proteomes" id="UP000264006">
    <property type="component" value="Chromosome"/>
</dbReference>
<keyword evidence="7 10" id="KW-0067">ATP-binding</keyword>
<evidence type="ECO:0000256" key="9">
    <source>
        <dbReference type="ARBA" id="ARBA00048721"/>
    </source>
</evidence>
<dbReference type="AlphaFoldDB" id="A0A346XVN6"/>
<dbReference type="NCBIfam" id="TIGR00125">
    <property type="entry name" value="cyt_tran_rel"/>
    <property type="match status" value="1"/>
</dbReference>
<keyword evidence="3 10" id="KW-0662">Pyridine nucleotide biosynthesis</keyword>
<keyword evidence="6 10" id="KW-0547">Nucleotide-binding</keyword>
<protein>
    <recommendedName>
        <fullName evidence="10">Probable nicotinate-nucleotide adenylyltransferase</fullName>
        <ecNumber evidence="10">2.7.7.18</ecNumber>
    </recommendedName>
    <alternativeName>
        <fullName evidence="10">Deamido-NAD(+) diphosphorylase</fullName>
    </alternativeName>
    <alternativeName>
        <fullName evidence="10">Deamido-NAD(+) pyrophosphorylase</fullName>
    </alternativeName>
    <alternativeName>
        <fullName evidence="10">Nicotinate mononucleotide adenylyltransferase</fullName>
        <shortName evidence="10">NaMN adenylyltransferase</shortName>
    </alternativeName>
</protein>
<dbReference type="NCBIfam" id="TIGR00482">
    <property type="entry name" value="nicotinate (nicotinamide) nucleotide adenylyltransferase"/>
    <property type="match status" value="1"/>
</dbReference>
<dbReference type="SUPFAM" id="SSF52374">
    <property type="entry name" value="Nucleotidylyl transferase"/>
    <property type="match status" value="1"/>
</dbReference>
<evidence type="ECO:0000256" key="3">
    <source>
        <dbReference type="ARBA" id="ARBA00022642"/>
    </source>
</evidence>
<dbReference type="HAMAP" id="MF_00244">
    <property type="entry name" value="NaMN_adenylyltr"/>
    <property type="match status" value="1"/>
</dbReference>
<evidence type="ECO:0000256" key="4">
    <source>
        <dbReference type="ARBA" id="ARBA00022679"/>
    </source>
</evidence>
<comment type="function">
    <text evidence="1 10">Catalyzes the reversible adenylation of nicotinate mononucleotide (NaMN) to nicotinic acid adenine dinucleotide (NaAD).</text>
</comment>
<evidence type="ECO:0000259" key="11">
    <source>
        <dbReference type="Pfam" id="PF01467"/>
    </source>
</evidence>
<dbReference type="PANTHER" id="PTHR39321:SF3">
    <property type="entry name" value="PHOSPHOPANTETHEINE ADENYLYLTRANSFERASE"/>
    <property type="match status" value="1"/>
</dbReference>
<reference evidence="12 13" key="1">
    <citation type="submission" date="2018-09" db="EMBL/GenBank/DDBJ databases">
        <title>Complete genome sequence of Euzebya sp. DY32-46 isolated from seawater of Pacific Ocean.</title>
        <authorList>
            <person name="Xu L."/>
            <person name="Wu Y.-H."/>
            <person name="Xu X.-W."/>
        </authorList>
    </citation>
    <scope>NUCLEOTIDE SEQUENCE [LARGE SCALE GENOMIC DNA]</scope>
    <source>
        <strain evidence="12 13">DY32-46</strain>
    </source>
</reference>
<organism evidence="12 13">
    <name type="scientific">Euzebya pacifica</name>
    <dbReference type="NCBI Taxonomy" id="1608957"/>
    <lineage>
        <taxon>Bacteria</taxon>
        <taxon>Bacillati</taxon>
        <taxon>Actinomycetota</taxon>
        <taxon>Nitriliruptoria</taxon>
        <taxon>Euzebyales</taxon>
    </lineage>
</organism>
<evidence type="ECO:0000313" key="13">
    <source>
        <dbReference type="Proteomes" id="UP000264006"/>
    </source>
</evidence>
<sequence length="200" mass="22016">MGGTFDPIHLGHLVTADQARVDVGLDEVVFVPAGAPWQKAHDVTSAEHRYLMTVLATAANPHFSVSRLEVDRQGDTYTVDTLRDLRDRLTDTELFFITGADAILNILTWKDAEEAMRLATFVAATRPGYDLSALRDHDLTERVMLLDVPALAISSSDVRARFAAGRPVRYLIPREVEEFARKHGLYGTTGRGLAAADVRG</sequence>
<evidence type="ECO:0000256" key="5">
    <source>
        <dbReference type="ARBA" id="ARBA00022695"/>
    </source>
</evidence>
<keyword evidence="5 10" id="KW-0548">Nucleotidyltransferase</keyword>
<evidence type="ECO:0000256" key="2">
    <source>
        <dbReference type="ARBA" id="ARBA00005019"/>
    </source>
</evidence>
<evidence type="ECO:0000256" key="10">
    <source>
        <dbReference type="HAMAP-Rule" id="MF_00244"/>
    </source>
</evidence>